<accession>A0A1M6MR19</accession>
<name>A0A1M6MR19_9BURK</name>
<evidence type="ECO:0000313" key="2">
    <source>
        <dbReference type="Proteomes" id="UP000184395"/>
    </source>
</evidence>
<proteinExistence type="predicted"/>
<dbReference type="STRING" id="169427.SAMN05192548_100856"/>
<dbReference type="Proteomes" id="UP000184395">
    <property type="component" value="Unassembled WGS sequence"/>
</dbReference>
<organism evidence="1 2">
    <name type="scientific">Paraburkholderia terricola</name>
    <dbReference type="NCBI Taxonomy" id="169427"/>
    <lineage>
        <taxon>Bacteria</taxon>
        <taxon>Pseudomonadati</taxon>
        <taxon>Pseudomonadota</taxon>
        <taxon>Betaproteobacteria</taxon>
        <taxon>Burkholderiales</taxon>
        <taxon>Burkholderiaceae</taxon>
        <taxon>Paraburkholderia</taxon>
    </lineage>
</organism>
<dbReference type="EMBL" id="FRAB01000008">
    <property type="protein sequence ID" value="SHJ85892.1"/>
    <property type="molecule type" value="Genomic_DNA"/>
</dbReference>
<gene>
    <name evidence="1" type="ORF">SAMN05192548_100856</name>
</gene>
<dbReference type="AlphaFoldDB" id="A0A1M6MR19"/>
<reference evidence="1 2" key="1">
    <citation type="submission" date="2016-11" db="EMBL/GenBank/DDBJ databases">
        <authorList>
            <person name="Jaros S."/>
            <person name="Januszkiewicz K."/>
            <person name="Wedrychowicz H."/>
        </authorList>
    </citation>
    <scope>NUCLEOTIDE SEQUENCE [LARGE SCALE GENOMIC DNA]</scope>
    <source>
        <strain evidence="1 2">LMG 20594</strain>
    </source>
</reference>
<evidence type="ECO:0000313" key="1">
    <source>
        <dbReference type="EMBL" id="SHJ85892.1"/>
    </source>
</evidence>
<protein>
    <submittedName>
        <fullName evidence="1">Uncharacterized protein</fullName>
    </submittedName>
</protein>
<sequence>MPHASLPAGRSIALHIAREVIVPHASRPVRPTHRADADVDADADMRPTVTPRSFAFLVPASHCVLARHVGPLE</sequence>